<evidence type="ECO:0000313" key="2">
    <source>
        <dbReference type="Proteomes" id="UP000243140"/>
    </source>
</evidence>
<protein>
    <recommendedName>
        <fullName evidence="3">PE-PGRS family protein</fullName>
    </recommendedName>
</protein>
<dbReference type="EMBL" id="MVHV01000013">
    <property type="protein sequence ID" value="ORA81446.1"/>
    <property type="molecule type" value="Genomic_DNA"/>
</dbReference>
<organism evidence="1 2">
    <name type="scientific">Mycobacterium malmoense</name>
    <dbReference type="NCBI Taxonomy" id="1780"/>
    <lineage>
        <taxon>Bacteria</taxon>
        <taxon>Bacillati</taxon>
        <taxon>Actinomycetota</taxon>
        <taxon>Actinomycetes</taxon>
        <taxon>Mycobacteriales</taxon>
        <taxon>Mycobacteriaceae</taxon>
        <taxon>Mycobacterium</taxon>
    </lineage>
</organism>
<keyword evidence="2" id="KW-1185">Reference proteome</keyword>
<dbReference type="Proteomes" id="UP000243140">
    <property type="component" value="Unassembled WGS sequence"/>
</dbReference>
<comment type="caution">
    <text evidence="1">The sequence shown here is derived from an EMBL/GenBank/DDBJ whole genome shotgun (WGS) entry which is preliminary data.</text>
</comment>
<evidence type="ECO:0000313" key="1">
    <source>
        <dbReference type="EMBL" id="ORA81446.1"/>
    </source>
</evidence>
<reference evidence="1 2" key="1">
    <citation type="submission" date="2017-02" db="EMBL/GenBank/DDBJ databases">
        <title>The new phylogeny of genus Mycobacterium.</title>
        <authorList>
            <person name="Tortoli E."/>
            <person name="Trovato A."/>
            <person name="Cirillo D.M."/>
        </authorList>
    </citation>
    <scope>NUCLEOTIDE SEQUENCE [LARGE SCALE GENOMIC DNA]</scope>
    <source>
        <strain evidence="1 2">IP1130001</strain>
    </source>
</reference>
<accession>A0ABX3SQE6</accession>
<evidence type="ECO:0008006" key="3">
    <source>
        <dbReference type="Google" id="ProtNLM"/>
    </source>
</evidence>
<dbReference type="RefSeq" id="WP_083010954.1">
    <property type="nucleotide sequence ID" value="NZ_CP080999.1"/>
</dbReference>
<gene>
    <name evidence="1" type="ORF">BST29_14325</name>
</gene>
<proteinExistence type="predicted"/>
<sequence length="398" mass="40643">MVVDLAARPHITAGVALASAAVIAAGPMAQRLPDLHMARQLSQVSISNVQLTDAASSVIDLFSGVENELASLASGASAAAVPAAALTDFINPAALPLPLATWVNTFQNAGSNLQIAANLIQALPFPTLQQIAANWASYASLYVNSYQTAAKGAVNFYTGTVPGDFWPFLNVAFNDIASGKISNAGTALYNAFYAYPLQDIALPLEKILKIPAYFTQSLANATNNLTGTGLTNFGIYGFIAVPSGLEVALGNSLQAASNAWAGGDPVGAITNLLNIPGVAVNGFLNGNNGTSGLLGETLDMGVLKIIAPGLAKSIVAPNAVNIAQGNVGFAGLQTALQGFVTQLTNGWPSLSTAASGISTGLTTLLQNVASKMPTLLANFGATFATNIGLLISNLLKLL</sequence>
<name>A0ABX3SQE6_MYCMA</name>